<keyword evidence="6 9" id="KW-0479">Metal-binding</keyword>
<reference evidence="13" key="2">
    <citation type="submission" date="2015-06" db="UniProtKB">
        <authorList>
            <consortium name="EnsemblPlants"/>
        </authorList>
    </citation>
    <scope>IDENTIFICATION</scope>
    <source>
        <strain evidence="13">DM1-3 516 R44</strain>
    </source>
</reference>
<evidence type="ECO:0000256" key="8">
    <source>
        <dbReference type="ARBA" id="ARBA00023004"/>
    </source>
</evidence>
<dbReference type="AlphaFoldDB" id="M1DEZ6"/>
<dbReference type="Pfam" id="PF00141">
    <property type="entry name" value="peroxidase"/>
    <property type="match status" value="2"/>
</dbReference>
<dbReference type="PROSITE" id="PS50873">
    <property type="entry name" value="PEROXIDASE_4"/>
    <property type="match status" value="1"/>
</dbReference>
<keyword evidence="7" id="KW-0560">Oxidoreductase</keyword>
<dbReference type="PRINTS" id="PR00461">
    <property type="entry name" value="PLPEROXIDASE"/>
</dbReference>
<comment type="similarity">
    <text evidence="11">Belongs to the peroxidase family.</text>
</comment>
<accession>M1DEZ6</accession>
<dbReference type="EC" id="1.11.1.7" evidence="3"/>
<keyword evidence="9" id="KW-0106">Calcium</keyword>
<feature type="binding site" evidence="9">
    <location>
        <position position="10"/>
    </location>
    <ligand>
        <name>Ca(2+)</name>
        <dbReference type="ChEBI" id="CHEBI:29108"/>
        <label>1</label>
    </ligand>
</feature>
<name>M1DEZ6_SOLTU</name>
<feature type="binding site" evidence="9">
    <location>
        <position position="127"/>
    </location>
    <ligand>
        <name>Ca(2+)</name>
        <dbReference type="ChEBI" id="CHEBI:29108"/>
        <label>2</label>
    </ligand>
</feature>
<evidence type="ECO:0000256" key="6">
    <source>
        <dbReference type="ARBA" id="ARBA00022723"/>
    </source>
</evidence>
<evidence type="ECO:0000256" key="5">
    <source>
        <dbReference type="ARBA" id="ARBA00022617"/>
    </source>
</evidence>
<dbReference type="Gene3D" id="1.10.420.10">
    <property type="entry name" value="Peroxidase, domain 2"/>
    <property type="match status" value="1"/>
</dbReference>
<dbReference type="GO" id="GO:0020037">
    <property type="term" value="F:heme binding"/>
    <property type="evidence" value="ECO:0007669"/>
    <property type="project" value="InterPro"/>
</dbReference>
<feature type="binding site" evidence="9">
    <location>
        <position position="125"/>
    </location>
    <ligand>
        <name>Ca(2+)</name>
        <dbReference type="ChEBI" id="CHEBI:29108"/>
        <label>2</label>
    </ligand>
</feature>
<evidence type="ECO:0000256" key="4">
    <source>
        <dbReference type="ARBA" id="ARBA00022559"/>
    </source>
</evidence>
<dbReference type="GO" id="GO:0009505">
    <property type="term" value="C:plant-type cell wall"/>
    <property type="evidence" value="ECO:0000318"/>
    <property type="project" value="GO_Central"/>
</dbReference>
<feature type="binding site" evidence="9">
    <location>
        <position position="132"/>
    </location>
    <ligand>
        <name>Ca(2+)</name>
        <dbReference type="ChEBI" id="CHEBI:29108"/>
        <label>2</label>
    </ligand>
</feature>
<dbReference type="eggNOG" id="ENOG502QQ5N">
    <property type="taxonomic scope" value="Eukaryota"/>
</dbReference>
<organism evidence="13 14">
    <name type="scientific">Solanum tuberosum</name>
    <name type="common">Potato</name>
    <dbReference type="NCBI Taxonomy" id="4113"/>
    <lineage>
        <taxon>Eukaryota</taxon>
        <taxon>Viridiplantae</taxon>
        <taxon>Streptophyta</taxon>
        <taxon>Embryophyta</taxon>
        <taxon>Tracheophyta</taxon>
        <taxon>Spermatophyta</taxon>
        <taxon>Magnoliopsida</taxon>
        <taxon>eudicotyledons</taxon>
        <taxon>Gunneridae</taxon>
        <taxon>Pentapetalae</taxon>
        <taxon>asterids</taxon>
        <taxon>lamiids</taxon>
        <taxon>Solanales</taxon>
        <taxon>Solanaceae</taxon>
        <taxon>Solanoideae</taxon>
        <taxon>Solaneae</taxon>
        <taxon>Solanum</taxon>
    </lineage>
</organism>
<comment type="cofactor">
    <cofactor evidence="2">
        <name>heme b</name>
        <dbReference type="ChEBI" id="CHEBI:60344"/>
    </cofactor>
</comment>
<evidence type="ECO:0000256" key="10">
    <source>
        <dbReference type="PIRSR" id="PIRSR600823-5"/>
    </source>
</evidence>
<comment type="catalytic activity">
    <reaction evidence="1">
        <text>2 a phenolic donor + H2O2 = 2 a phenolic radical donor + 2 H2O</text>
        <dbReference type="Rhea" id="RHEA:56136"/>
        <dbReference type="ChEBI" id="CHEBI:15377"/>
        <dbReference type="ChEBI" id="CHEBI:16240"/>
        <dbReference type="ChEBI" id="CHEBI:139520"/>
        <dbReference type="ChEBI" id="CHEBI:139521"/>
        <dbReference type="EC" id="1.11.1.7"/>
    </reaction>
</comment>
<dbReference type="PaxDb" id="4113-PGSC0003DMT400087979"/>
<sequence length="204" mass="22598">MTEEEISKKGCDASILLDQTTTIDSEKTAFANNNSARGFEVIDKIKSEVDKVCGRSIVSCADILTVAARDSVVAVCIFIAPFPSLYQLSKNRIYNETNSIDSKFAKQRQSSCPRTGGDSNLAPLDQTPSFFDTKYFNNLVAKKGLLHSDQELFSGGQTDNLVKTYSRNPWIFSKDFANSMIKMGNIKPLTGNQGQMRVNCRKLN</sequence>
<evidence type="ECO:0000259" key="12">
    <source>
        <dbReference type="PROSITE" id="PS50873"/>
    </source>
</evidence>
<evidence type="ECO:0000313" key="14">
    <source>
        <dbReference type="Proteomes" id="UP000011115"/>
    </source>
</evidence>
<dbReference type="GO" id="GO:0140825">
    <property type="term" value="F:lactoperoxidase activity"/>
    <property type="evidence" value="ECO:0007669"/>
    <property type="project" value="UniProtKB-EC"/>
</dbReference>
<keyword evidence="4" id="KW-0575">Peroxidase</keyword>
<keyword evidence="8" id="KW-0408">Iron</keyword>
<dbReference type="Gene3D" id="1.10.520.10">
    <property type="match status" value="2"/>
</dbReference>
<dbReference type="Proteomes" id="UP000011115">
    <property type="component" value="Unassembled WGS sequence"/>
</dbReference>
<keyword evidence="5" id="KW-0349">Heme</keyword>
<feature type="disulfide bond" evidence="10">
    <location>
        <begin position="60"/>
        <end position="200"/>
    </location>
</feature>
<dbReference type="InterPro" id="IPR002016">
    <property type="entry name" value="Haem_peroxidase"/>
</dbReference>
<keyword evidence="14" id="KW-1185">Reference proteome</keyword>
<protein>
    <recommendedName>
        <fullName evidence="3">peroxidase</fullName>
        <ecNumber evidence="3">1.11.1.7</ecNumber>
    </recommendedName>
</protein>
<dbReference type="PRINTS" id="PR00458">
    <property type="entry name" value="PEROXIDASE"/>
</dbReference>
<feature type="binding site" evidence="9">
    <location>
        <position position="14"/>
    </location>
    <ligand>
        <name>Ca(2+)</name>
        <dbReference type="ChEBI" id="CHEBI:29108"/>
        <label>1</label>
    </ligand>
</feature>
<dbReference type="InterPro" id="IPR000823">
    <property type="entry name" value="Peroxidase_pln"/>
</dbReference>
<dbReference type="HOGENOM" id="CLU_010543_0_2_1"/>
<reference evidence="14" key="1">
    <citation type="journal article" date="2011" name="Nature">
        <title>Genome sequence and analysis of the tuber crop potato.</title>
        <authorList>
            <consortium name="The Potato Genome Sequencing Consortium"/>
        </authorList>
    </citation>
    <scope>NUCLEOTIDE SEQUENCE [LARGE SCALE GENOMIC DNA]</scope>
    <source>
        <strain evidence="14">cv. DM1-3 516 R44</strain>
    </source>
</reference>
<dbReference type="PANTHER" id="PTHR31388">
    <property type="entry name" value="PEROXIDASE 72-RELATED"/>
    <property type="match status" value="1"/>
</dbReference>
<dbReference type="Gramene" id="PGSC0003DMT400087979">
    <property type="protein sequence ID" value="PGSC0003DMT400087979"/>
    <property type="gene ID" value="PGSC0003DMG400037550"/>
</dbReference>
<dbReference type="InterPro" id="IPR010255">
    <property type="entry name" value="Haem_peroxidase_sf"/>
</dbReference>
<dbReference type="InParanoid" id="M1DEZ6"/>
<proteinExistence type="inferred from homology"/>
<evidence type="ECO:0000256" key="9">
    <source>
        <dbReference type="PIRSR" id="PIRSR600823-3"/>
    </source>
</evidence>
<dbReference type="GO" id="GO:0004601">
    <property type="term" value="F:peroxidase activity"/>
    <property type="evidence" value="ECO:0000318"/>
    <property type="project" value="GO_Central"/>
</dbReference>
<feature type="binding site" evidence="9">
    <location>
        <position position="26"/>
    </location>
    <ligand>
        <name>Ca(2+)</name>
        <dbReference type="ChEBI" id="CHEBI:29108"/>
        <label>1</label>
    </ligand>
</feature>
<comment type="cofactor">
    <cofactor evidence="9">
        <name>Ca(2+)</name>
        <dbReference type="ChEBI" id="CHEBI:29108"/>
    </cofactor>
    <text evidence="9">Binds 2 calcium ions per subunit.</text>
</comment>
<evidence type="ECO:0000256" key="7">
    <source>
        <dbReference type="ARBA" id="ARBA00023002"/>
    </source>
</evidence>
<evidence type="ECO:0000313" key="13">
    <source>
        <dbReference type="EnsemblPlants" id="PGSC0003DMT400087979"/>
    </source>
</evidence>
<dbReference type="OMA" id="YSRNPWI"/>
<evidence type="ECO:0000256" key="3">
    <source>
        <dbReference type="ARBA" id="ARBA00012313"/>
    </source>
</evidence>
<evidence type="ECO:0000256" key="11">
    <source>
        <dbReference type="RuleBase" id="RU004241"/>
    </source>
</evidence>
<evidence type="ECO:0000256" key="2">
    <source>
        <dbReference type="ARBA" id="ARBA00001970"/>
    </source>
</evidence>
<keyword evidence="10" id="KW-1015">Disulfide bond</keyword>
<dbReference type="EnsemblPlants" id="PGSC0003DMT400087979">
    <property type="protein sequence ID" value="PGSC0003DMT400087979"/>
    <property type="gene ID" value="PGSC0003DMG400037550"/>
</dbReference>
<feature type="domain" description="Plant heme peroxidase family profile" evidence="12">
    <location>
        <begin position="9"/>
        <end position="204"/>
    </location>
</feature>
<dbReference type="PANTHER" id="PTHR31388:SF126">
    <property type="entry name" value="PEROXIDASE"/>
    <property type="match status" value="1"/>
</dbReference>
<dbReference type="GO" id="GO:0046872">
    <property type="term" value="F:metal ion binding"/>
    <property type="evidence" value="ECO:0007669"/>
    <property type="project" value="UniProtKB-KW"/>
</dbReference>
<feature type="binding site" evidence="9">
    <location>
        <position position="12"/>
    </location>
    <ligand>
        <name>Ca(2+)</name>
        <dbReference type="ChEBI" id="CHEBI:29108"/>
        <label>1</label>
    </ligand>
</feature>
<dbReference type="SUPFAM" id="SSF48113">
    <property type="entry name" value="Heme-dependent peroxidases"/>
    <property type="match status" value="1"/>
</dbReference>
<evidence type="ECO:0000256" key="1">
    <source>
        <dbReference type="ARBA" id="ARBA00000189"/>
    </source>
</evidence>
<dbReference type="GO" id="GO:0006979">
    <property type="term" value="P:response to oxidative stress"/>
    <property type="evidence" value="ECO:0007669"/>
    <property type="project" value="InterPro"/>
</dbReference>